<evidence type="ECO:0000313" key="1">
    <source>
        <dbReference type="EMBL" id="SAK65218.1"/>
    </source>
</evidence>
<gene>
    <name evidence="1" type="ORF">AWB78_02300</name>
</gene>
<dbReference type="Proteomes" id="UP000071859">
    <property type="component" value="Unassembled WGS sequence"/>
</dbReference>
<dbReference type="AlphaFoldDB" id="A0A158B528"/>
<keyword evidence="2" id="KW-1185">Reference proteome</keyword>
<protein>
    <submittedName>
        <fullName evidence="1">Uncharacterized protein</fullName>
    </submittedName>
</protein>
<accession>A0A158B528</accession>
<comment type="caution">
    <text evidence="1">The sequence shown here is derived from an EMBL/GenBank/DDBJ whole genome shotgun (WGS) entry which is preliminary data.</text>
</comment>
<proteinExistence type="predicted"/>
<organism evidence="1 2">
    <name type="scientific">Caballeronia calidae</name>
    <dbReference type="NCBI Taxonomy" id="1777139"/>
    <lineage>
        <taxon>Bacteria</taxon>
        <taxon>Pseudomonadati</taxon>
        <taxon>Pseudomonadota</taxon>
        <taxon>Betaproteobacteria</taxon>
        <taxon>Burkholderiales</taxon>
        <taxon>Burkholderiaceae</taxon>
        <taxon>Caballeronia</taxon>
    </lineage>
</organism>
<sequence>MKVYFGFDKKRRNFMCPRCVFGGVYGYDDREPKTAMLEPNKHDPDAVWCFVCGEIQPVERVLCTSAECKGNVISFEWGRCLNCGAETP</sequence>
<dbReference type="EMBL" id="FCOX02000009">
    <property type="protein sequence ID" value="SAK65218.1"/>
    <property type="molecule type" value="Genomic_DNA"/>
</dbReference>
<evidence type="ECO:0000313" key="2">
    <source>
        <dbReference type="Proteomes" id="UP000071859"/>
    </source>
</evidence>
<reference evidence="1" key="1">
    <citation type="submission" date="2016-01" db="EMBL/GenBank/DDBJ databases">
        <authorList>
            <person name="Peeters C."/>
        </authorList>
    </citation>
    <scope>NUCLEOTIDE SEQUENCE</scope>
    <source>
        <strain evidence="1">LMG 29321</strain>
    </source>
</reference>
<name>A0A158B528_9BURK</name>